<dbReference type="Proteomes" id="UP000326565">
    <property type="component" value="Unassembled WGS sequence"/>
</dbReference>
<dbReference type="PANTHER" id="PTHR47660:SF3">
    <property type="entry name" value="FINGER DOMAIN PROTEIN, PUTATIVE (AFU_ORTHOLOGUE AFUA_4G03310)-RELATED"/>
    <property type="match status" value="1"/>
</dbReference>
<dbReference type="EMBL" id="ML732456">
    <property type="protein sequence ID" value="KAB8067699.1"/>
    <property type="molecule type" value="Genomic_DNA"/>
</dbReference>
<dbReference type="PANTHER" id="PTHR47660">
    <property type="entry name" value="TRANSCRIPTION FACTOR WITH C2H2 AND ZN(2)-CYS(6) DNA BINDING DOMAIN (EUROFUNG)-RELATED-RELATED"/>
    <property type="match status" value="1"/>
</dbReference>
<accession>A0A5N5WHK2</accession>
<gene>
    <name evidence="6" type="ORF">BDV29DRAFT_199989</name>
</gene>
<evidence type="ECO:0000256" key="1">
    <source>
        <dbReference type="ARBA" id="ARBA00022723"/>
    </source>
</evidence>
<dbReference type="OrthoDB" id="2441642at2759"/>
<keyword evidence="3" id="KW-0805">Transcription regulation</keyword>
<evidence type="ECO:0000256" key="3">
    <source>
        <dbReference type="ARBA" id="ARBA00023015"/>
    </source>
</evidence>
<keyword evidence="5" id="KW-0539">Nucleus</keyword>
<evidence type="ECO:0000313" key="7">
    <source>
        <dbReference type="Proteomes" id="UP000326565"/>
    </source>
</evidence>
<organism evidence="6 7">
    <name type="scientific">Aspergillus leporis</name>
    <dbReference type="NCBI Taxonomy" id="41062"/>
    <lineage>
        <taxon>Eukaryota</taxon>
        <taxon>Fungi</taxon>
        <taxon>Dikarya</taxon>
        <taxon>Ascomycota</taxon>
        <taxon>Pezizomycotina</taxon>
        <taxon>Eurotiomycetes</taxon>
        <taxon>Eurotiomycetidae</taxon>
        <taxon>Eurotiales</taxon>
        <taxon>Aspergillaceae</taxon>
        <taxon>Aspergillus</taxon>
        <taxon>Aspergillus subgen. Circumdati</taxon>
    </lineage>
</organism>
<reference evidence="6 7" key="1">
    <citation type="submission" date="2019-04" db="EMBL/GenBank/DDBJ databases">
        <title>Friends and foes A comparative genomics study of 23 Aspergillus species from section Flavi.</title>
        <authorList>
            <consortium name="DOE Joint Genome Institute"/>
            <person name="Kjaerbolling I."/>
            <person name="Vesth T."/>
            <person name="Frisvad J.C."/>
            <person name="Nybo J.L."/>
            <person name="Theobald S."/>
            <person name="Kildgaard S."/>
            <person name="Isbrandt T."/>
            <person name="Kuo A."/>
            <person name="Sato A."/>
            <person name="Lyhne E.K."/>
            <person name="Kogle M.E."/>
            <person name="Wiebenga A."/>
            <person name="Kun R.S."/>
            <person name="Lubbers R.J."/>
            <person name="Makela M.R."/>
            <person name="Barry K."/>
            <person name="Chovatia M."/>
            <person name="Clum A."/>
            <person name="Daum C."/>
            <person name="Haridas S."/>
            <person name="He G."/>
            <person name="LaButti K."/>
            <person name="Lipzen A."/>
            <person name="Mondo S."/>
            <person name="Riley R."/>
            <person name="Salamov A."/>
            <person name="Simmons B.A."/>
            <person name="Magnuson J.K."/>
            <person name="Henrissat B."/>
            <person name="Mortensen U.H."/>
            <person name="Larsen T.O."/>
            <person name="Devries R.P."/>
            <person name="Grigoriev I.V."/>
            <person name="Machida M."/>
            <person name="Baker S.E."/>
            <person name="Andersen M.R."/>
        </authorList>
    </citation>
    <scope>NUCLEOTIDE SEQUENCE [LARGE SCALE GENOMIC DNA]</scope>
    <source>
        <strain evidence="6 7">CBS 151.66</strain>
    </source>
</reference>
<sequence>MKQCRGKTASSSQKGLRKLLEVQNRCSLEKPTCSRCRATVRFCEYSAPVLDSTPEMPIRIPYDSPTGGLPYLRKHFQRGVVSGSNEKEELDFSTAHLVPNPNAENIRHRWLKPYIVTPAGHDETPKVYHPSTIQYISQTLSTYPRHMLSDEEVPPVIHSAQIRGENIPVALANCYSLVRMWERIVPGSEGLVVNTLAKEMNRLAEEYPQQDYELLAAFQAYLIYTIMIYFHPLNGFPLMTDNTIITLMDLASRTAQNGLLCAAEIAHTRPSWESWILVAAKRRTIATMYLLSSVYNADHLLPNFVAEEMRGSFVPGNKALWGASDRRSWVREYDRYLLDWEDGELEISELWRSEGIESIERRGRIERWVQASDEFGMVLFTVCAHVHGC</sequence>
<evidence type="ECO:0000256" key="5">
    <source>
        <dbReference type="ARBA" id="ARBA00023242"/>
    </source>
</evidence>
<evidence type="ECO:0000256" key="2">
    <source>
        <dbReference type="ARBA" id="ARBA00022833"/>
    </source>
</evidence>
<keyword evidence="7" id="KW-1185">Reference proteome</keyword>
<keyword evidence="1" id="KW-0479">Metal-binding</keyword>
<keyword evidence="2" id="KW-0862">Zinc</keyword>
<evidence type="ECO:0000313" key="6">
    <source>
        <dbReference type="EMBL" id="KAB8067699.1"/>
    </source>
</evidence>
<dbReference type="AlphaFoldDB" id="A0A5N5WHK2"/>
<proteinExistence type="predicted"/>
<evidence type="ECO:0000256" key="4">
    <source>
        <dbReference type="ARBA" id="ARBA00023163"/>
    </source>
</evidence>
<name>A0A5N5WHK2_9EURO</name>
<evidence type="ECO:0008006" key="8">
    <source>
        <dbReference type="Google" id="ProtNLM"/>
    </source>
</evidence>
<dbReference type="GO" id="GO:0046872">
    <property type="term" value="F:metal ion binding"/>
    <property type="evidence" value="ECO:0007669"/>
    <property type="project" value="UniProtKB-KW"/>
</dbReference>
<keyword evidence="4" id="KW-0804">Transcription</keyword>
<protein>
    <recommendedName>
        <fullName evidence="8">Zn(2)-C6 fungal-type domain-containing protein</fullName>
    </recommendedName>
</protein>